<accession>A0ABX1JTG8</accession>
<keyword evidence="2" id="KW-1185">Reference proteome</keyword>
<comment type="caution">
    <text evidence="1">The sequence shown here is derived from an EMBL/GenBank/DDBJ whole genome shotgun (WGS) entry which is preliminary data.</text>
</comment>
<name>A0ABX1JTG8_9MICC</name>
<dbReference type="Proteomes" id="UP000523795">
    <property type="component" value="Unassembled WGS sequence"/>
</dbReference>
<organism evidence="1 2">
    <name type="scientific">Arthrobacter deserti</name>
    <dbReference type="NCBI Taxonomy" id="1742687"/>
    <lineage>
        <taxon>Bacteria</taxon>
        <taxon>Bacillati</taxon>
        <taxon>Actinomycetota</taxon>
        <taxon>Actinomycetes</taxon>
        <taxon>Micrococcales</taxon>
        <taxon>Micrococcaceae</taxon>
        <taxon>Arthrobacter</taxon>
    </lineage>
</organism>
<feature type="non-terminal residue" evidence="1">
    <location>
        <position position="1"/>
    </location>
</feature>
<gene>
    <name evidence="1" type="ORF">HER39_15845</name>
</gene>
<evidence type="ECO:0000313" key="1">
    <source>
        <dbReference type="EMBL" id="NKX52011.1"/>
    </source>
</evidence>
<dbReference type="EMBL" id="JAAZSR010000373">
    <property type="protein sequence ID" value="NKX52011.1"/>
    <property type="molecule type" value="Genomic_DNA"/>
</dbReference>
<protein>
    <submittedName>
        <fullName evidence="1">Uncharacterized protein</fullName>
    </submittedName>
</protein>
<reference evidence="1 2" key="1">
    <citation type="submission" date="2020-04" db="EMBL/GenBank/DDBJ databases">
        <authorList>
            <person name="Liu S."/>
        </authorList>
    </citation>
    <scope>NUCLEOTIDE SEQUENCE [LARGE SCALE GENOMIC DNA]</scope>
    <source>
        <strain evidence="1 2">CGMCC 1.15091</strain>
    </source>
</reference>
<evidence type="ECO:0000313" key="2">
    <source>
        <dbReference type="Proteomes" id="UP000523795"/>
    </source>
</evidence>
<sequence length="79" mass="9030">TISWKYDFRTKAVPAKPSFSGKKNSYTIPKKQGVKYYVDGRYKPAGTYRTSNGKKLKFTARASSPSYRLSGTASWTYRF</sequence>
<proteinExistence type="predicted"/>